<dbReference type="STRING" id="1802438.A2571_00365"/>
<dbReference type="AlphaFoldDB" id="A0A1G2QDZ3"/>
<evidence type="ECO:0000313" key="2">
    <source>
        <dbReference type="EMBL" id="OHA58825.1"/>
    </source>
</evidence>
<keyword evidence="1" id="KW-1133">Transmembrane helix</keyword>
<evidence type="ECO:0000256" key="1">
    <source>
        <dbReference type="SAM" id="Phobius"/>
    </source>
</evidence>
<dbReference type="Proteomes" id="UP000177043">
    <property type="component" value="Unassembled WGS sequence"/>
</dbReference>
<gene>
    <name evidence="2" type="ORF">A2571_00365</name>
</gene>
<proteinExistence type="predicted"/>
<keyword evidence="1" id="KW-0472">Membrane</keyword>
<protein>
    <submittedName>
        <fullName evidence="2">Uncharacterized protein</fullName>
    </submittedName>
</protein>
<organism evidence="2 3">
    <name type="scientific">Candidatus Vogelbacteria bacterium RIFOXYD1_FULL_44_32</name>
    <dbReference type="NCBI Taxonomy" id="1802438"/>
    <lineage>
        <taxon>Bacteria</taxon>
        <taxon>Candidatus Vogeliibacteriota</taxon>
    </lineage>
</organism>
<name>A0A1G2QDZ3_9BACT</name>
<feature type="transmembrane region" description="Helical" evidence="1">
    <location>
        <begin position="21"/>
        <end position="50"/>
    </location>
</feature>
<dbReference type="EMBL" id="MHTJ01000002">
    <property type="protein sequence ID" value="OHA58825.1"/>
    <property type="molecule type" value="Genomic_DNA"/>
</dbReference>
<comment type="caution">
    <text evidence="2">The sequence shown here is derived from an EMBL/GenBank/DDBJ whole genome shotgun (WGS) entry which is preliminary data.</text>
</comment>
<keyword evidence="1" id="KW-0812">Transmembrane</keyword>
<accession>A0A1G2QDZ3</accession>
<feature type="transmembrane region" description="Helical" evidence="1">
    <location>
        <begin position="62"/>
        <end position="80"/>
    </location>
</feature>
<evidence type="ECO:0000313" key="3">
    <source>
        <dbReference type="Proteomes" id="UP000177043"/>
    </source>
</evidence>
<reference evidence="2 3" key="1">
    <citation type="journal article" date="2016" name="Nat. Commun.">
        <title>Thousands of microbial genomes shed light on interconnected biogeochemical processes in an aquifer system.</title>
        <authorList>
            <person name="Anantharaman K."/>
            <person name="Brown C.T."/>
            <person name="Hug L.A."/>
            <person name="Sharon I."/>
            <person name="Castelle C.J."/>
            <person name="Probst A.J."/>
            <person name="Thomas B.C."/>
            <person name="Singh A."/>
            <person name="Wilkins M.J."/>
            <person name="Karaoz U."/>
            <person name="Brodie E.L."/>
            <person name="Williams K.H."/>
            <person name="Hubbard S.S."/>
            <person name="Banfield J.F."/>
        </authorList>
    </citation>
    <scope>NUCLEOTIDE SEQUENCE [LARGE SCALE GENOMIC DNA]</scope>
</reference>
<sequence>MESSKIKSLIGRVVKLAKFSLGGLLVIFFIAFVIAYWYLGIPLAMLFYLYKYEDRINLKQKKTVAVILGIFMLSMSSYAYSHRAPSIRITEPENEFSVGTSTLVTIKGYVRPKDSSLSHLKKAVEVDKKGNFEFELPVKKERTIVFLETAREDKTGKAELVINRTLTPEERVDKEKAEEAAERKRKAEIAAKTAKAKADLEAYNRSPAGRACKAHPEWTKEECELLAAGKIWIGMPYDILVYRLGRPDAVNPSNYGYGTQYQYCWMDYGPSCFYDQNNDGRIDSYN</sequence>